<dbReference type="Proteomes" id="UP001499841">
    <property type="component" value="Unassembled WGS sequence"/>
</dbReference>
<feature type="compositionally biased region" description="Low complexity" evidence="4">
    <location>
        <begin position="235"/>
        <end position="255"/>
    </location>
</feature>
<dbReference type="Gene3D" id="1.20.120.530">
    <property type="entry name" value="GntR ligand-binding domain-like"/>
    <property type="match status" value="1"/>
</dbReference>
<accession>A0ABP8EX87</accession>
<dbReference type="RefSeq" id="WP_345042703.1">
    <property type="nucleotide sequence ID" value="NZ_BAABBA010000015.1"/>
</dbReference>
<evidence type="ECO:0000256" key="4">
    <source>
        <dbReference type="SAM" id="MobiDB-lite"/>
    </source>
</evidence>
<gene>
    <name evidence="6" type="ORF">GCM10022262_29530</name>
</gene>
<keyword evidence="1" id="KW-0805">Transcription regulation</keyword>
<protein>
    <submittedName>
        <fullName evidence="6">FCD domain-containing protein</fullName>
    </submittedName>
</protein>
<proteinExistence type="predicted"/>
<dbReference type="PANTHER" id="PTHR43537:SF44">
    <property type="entry name" value="GNTR FAMILY REGULATORY PROTEIN"/>
    <property type="match status" value="1"/>
</dbReference>
<feature type="domain" description="HTH gntR-type" evidence="5">
    <location>
        <begin position="4"/>
        <end position="71"/>
    </location>
</feature>
<dbReference type="SMART" id="SM00895">
    <property type="entry name" value="FCD"/>
    <property type="match status" value="1"/>
</dbReference>
<evidence type="ECO:0000259" key="5">
    <source>
        <dbReference type="PROSITE" id="PS50949"/>
    </source>
</evidence>
<dbReference type="EMBL" id="BAABBA010000015">
    <property type="protein sequence ID" value="GAA4288593.1"/>
    <property type="molecule type" value="Genomic_DNA"/>
</dbReference>
<dbReference type="InterPro" id="IPR036390">
    <property type="entry name" value="WH_DNA-bd_sf"/>
</dbReference>
<dbReference type="SMART" id="SM00345">
    <property type="entry name" value="HTH_GNTR"/>
    <property type="match status" value="1"/>
</dbReference>
<sequence length="255" mass="26746">MAAPVLHSDLLDTLGREITAGVHPAGGVLTLARLEQRFGVSRTVVREAVRVLESLGMVVPKRRVGVVVQDVAGWSVLDPRVIGWRLAGPGRDAQLRSLTQLRHAVEPTAARLAAQARGGGHGAQLVRLAGRLRELGEQGLGDTAEYLEADVAFHTLLIRASGNEMFLGLQRTIAEVLAGRTRLGLTPPWPAPRSLDDHEAVARAVVEGQEETAEAASRAVVAEVWLEIGDPSRRAGAPPDAGAAAPGVAGPDVGA</sequence>
<organism evidence="6 7">
    <name type="scientific">Georgenia daeguensis</name>
    <dbReference type="NCBI Taxonomy" id="908355"/>
    <lineage>
        <taxon>Bacteria</taxon>
        <taxon>Bacillati</taxon>
        <taxon>Actinomycetota</taxon>
        <taxon>Actinomycetes</taxon>
        <taxon>Micrococcales</taxon>
        <taxon>Bogoriellaceae</taxon>
        <taxon>Georgenia</taxon>
    </lineage>
</organism>
<dbReference type="InterPro" id="IPR008920">
    <property type="entry name" value="TF_FadR/GntR_C"/>
</dbReference>
<name>A0ABP8EX87_9MICO</name>
<evidence type="ECO:0000256" key="2">
    <source>
        <dbReference type="ARBA" id="ARBA00023125"/>
    </source>
</evidence>
<dbReference type="InterPro" id="IPR036388">
    <property type="entry name" value="WH-like_DNA-bd_sf"/>
</dbReference>
<evidence type="ECO:0000313" key="6">
    <source>
        <dbReference type="EMBL" id="GAA4288593.1"/>
    </source>
</evidence>
<evidence type="ECO:0000256" key="1">
    <source>
        <dbReference type="ARBA" id="ARBA00023015"/>
    </source>
</evidence>
<dbReference type="Gene3D" id="1.10.10.10">
    <property type="entry name" value="Winged helix-like DNA-binding domain superfamily/Winged helix DNA-binding domain"/>
    <property type="match status" value="1"/>
</dbReference>
<dbReference type="Pfam" id="PF07729">
    <property type="entry name" value="FCD"/>
    <property type="match status" value="1"/>
</dbReference>
<comment type="caution">
    <text evidence="6">The sequence shown here is derived from an EMBL/GenBank/DDBJ whole genome shotgun (WGS) entry which is preliminary data.</text>
</comment>
<keyword evidence="7" id="KW-1185">Reference proteome</keyword>
<dbReference type="InterPro" id="IPR011711">
    <property type="entry name" value="GntR_C"/>
</dbReference>
<feature type="region of interest" description="Disordered" evidence="4">
    <location>
        <begin position="231"/>
        <end position="255"/>
    </location>
</feature>
<keyword evidence="2" id="KW-0238">DNA-binding</keyword>
<evidence type="ECO:0000256" key="3">
    <source>
        <dbReference type="ARBA" id="ARBA00023163"/>
    </source>
</evidence>
<dbReference type="InterPro" id="IPR000524">
    <property type="entry name" value="Tscrpt_reg_HTH_GntR"/>
</dbReference>
<evidence type="ECO:0000313" key="7">
    <source>
        <dbReference type="Proteomes" id="UP001499841"/>
    </source>
</evidence>
<dbReference type="PANTHER" id="PTHR43537">
    <property type="entry name" value="TRANSCRIPTIONAL REGULATOR, GNTR FAMILY"/>
    <property type="match status" value="1"/>
</dbReference>
<reference evidence="7" key="1">
    <citation type="journal article" date="2019" name="Int. J. Syst. Evol. Microbiol.">
        <title>The Global Catalogue of Microorganisms (GCM) 10K type strain sequencing project: providing services to taxonomists for standard genome sequencing and annotation.</title>
        <authorList>
            <consortium name="The Broad Institute Genomics Platform"/>
            <consortium name="The Broad Institute Genome Sequencing Center for Infectious Disease"/>
            <person name="Wu L."/>
            <person name="Ma J."/>
        </authorList>
    </citation>
    <scope>NUCLEOTIDE SEQUENCE [LARGE SCALE GENOMIC DNA]</scope>
    <source>
        <strain evidence="7">JCM 17459</strain>
    </source>
</reference>
<dbReference type="Pfam" id="PF00392">
    <property type="entry name" value="GntR"/>
    <property type="match status" value="1"/>
</dbReference>
<dbReference type="PROSITE" id="PS50949">
    <property type="entry name" value="HTH_GNTR"/>
    <property type="match status" value="1"/>
</dbReference>
<keyword evidence="3" id="KW-0804">Transcription</keyword>
<dbReference type="SUPFAM" id="SSF46785">
    <property type="entry name" value="Winged helix' DNA-binding domain"/>
    <property type="match status" value="1"/>
</dbReference>
<dbReference type="SUPFAM" id="SSF48008">
    <property type="entry name" value="GntR ligand-binding domain-like"/>
    <property type="match status" value="1"/>
</dbReference>